<dbReference type="RefSeq" id="WP_206581843.1">
    <property type="nucleotide sequence ID" value="NZ_JAFJZZ010000002.1"/>
</dbReference>
<dbReference type="Gene3D" id="3.40.47.10">
    <property type="match status" value="1"/>
</dbReference>
<dbReference type="Pfam" id="PF08541">
    <property type="entry name" value="ACP_syn_III_C"/>
    <property type="match status" value="1"/>
</dbReference>
<dbReference type="PANTHER" id="PTHR43091">
    <property type="entry name" value="3-OXOACYL-[ACYL-CARRIER-PROTEIN] SYNTHASE"/>
    <property type="match status" value="1"/>
</dbReference>
<evidence type="ECO:0000313" key="12">
    <source>
        <dbReference type="EMBL" id="MBN7772999.1"/>
    </source>
</evidence>
<dbReference type="SUPFAM" id="SSF53901">
    <property type="entry name" value="Thiolase-like"/>
    <property type="match status" value="1"/>
</dbReference>
<evidence type="ECO:0000256" key="2">
    <source>
        <dbReference type="ARBA" id="ARBA00022516"/>
    </source>
</evidence>
<feature type="active site" evidence="9">
    <location>
        <position position="291"/>
    </location>
</feature>
<accession>A0A939D7R8</accession>
<reference evidence="12" key="1">
    <citation type="submission" date="2021-02" db="EMBL/GenBank/DDBJ databases">
        <title>Abyssanaerobacter marinus gen.nov., sp., nov, anaerobic bacterium isolated from the Onnuri vent field of Indian Ocean and suggestion of Mogibacteriaceae fam. nov., and proposal of reclassification of ambiguous this family's genus member.</title>
        <authorList>
            <person name="Kim Y.J."/>
            <person name="Yang J.-A."/>
        </authorList>
    </citation>
    <scope>NUCLEOTIDE SEQUENCE</scope>
    <source>
        <strain evidence="12">DSM 2634</strain>
    </source>
</reference>
<dbReference type="EMBL" id="JAFJZZ010000002">
    <property type="protein sequence ID" value="MBN7772999.1"/>
    <property type="molecule type" value="Genomic_DNA"/>
</dbReference>
<dbReference type="NCBIfam" id="NF006829">
    <property type="entry name" value="PRK09352.1"/>
    <property type="match status" value="1"/>
</dbReference>
<dbReference type="Proteomes" id="UP000664545">
    <property type="component" value="Unassembled WGS sequence"/>
</dbReference>
<keyword evidence="3 9" id="KW-0808">Transferase</keyword>
<keyword evidence="6 9" id="KW-0275">Fatty acid biosynthesis</keyword>
<gene>
    <name evidence="9" type="primary">fabH</name>
    <name evidence="12" type="ORF">JYB65_06470</name>
</gene>
<feature type="domain" description="Beta-ketoacyl-[acyl-carrier-protein] synthase III C-terminal" evidence="10">
    <location>
        <begin position="245"/>
        <end position="333"/>
    </location>
</feature>
<organism evidence="12 13">
    <name type="scientific">Clostridium aminobutyricum</name>
    <dbReference type="NCBI Taxonomy" id="33953"/>
    <lineage>
        <taxon>Bacteria</taxon>
        <taxon>Bacillati</taxon>
        <taxon>Bacillota</taxon>
        <taxon>Clostridia</taxon>
        <taxon>Eubacteriales</taxon>
        <taxon>Clostridiaceae</taxon>
        <taxon>Clostridium</taxon>
    </lineage>
</organism>
<comment type="catalytic activity">
    <reaction evidence="9">
        <text>malonyl-[ACP] + acetyl-CoA + H(+) = 3-oxobutanoyl-[ACP] + CO2 + CoA</text>
        <dbReference type="Rhea" id="RHEA:12080"/>
        <dbReference type="Rhea" id="RHEA-COMP:9623"/>
        <dbReference type="Rhea" id="RHEA-COMP:9625"/>
        <dbReference type="ChEBI" id="CHEBI:15378"/>
        <dbReference type="ChEBI" id="CHEBI:16526"/>
        <dbReference type="ChEBI" id="CHEBI:57287"/>
        <dbReference type="ChEBI" id="CHEBI:57288"/>
        <dbReference type="ChEBI" id="CHEBI:78449"/>
        <dbReference type="ChEBI" id="CHEBI:78450"/>
        <dbReference type="EC" id="2.3.1.180"/>
    </reaction>
</comment>
<evidence type="ECO:0000313" key="13">
    <source>
        <dbReference type="Proteomes" id="UP000664545"/>
    </source>
</evidence>
<keyword evidence="7 9" id="KW-0511">Multifunctional enzyme</keyword>
<evidence type="ECO:0000256" key="6">
    <source>
        <dbReference type="ARBA" id="ARBA00023160"/>
    </source>
</evidence>
<comment type="caution">
    <text evidence="12">The sequence shown here is derived from an EMBL/GenBank/DDBJ whole genome shotgun (WGS) entry which is preliminary data.</text>
</comment>
<dbReference type="InterPro" id="IPR016039">
    <property type="entry name" value="Thiolase-like"/>
</dbReference>
<comment type="domain">
    <text evidence="9">The last Arg residue of the ACP-binding site is essential for the weak association between ACP/AcpP and FabH.</text>
</comment>
<dbReference type="GO" id="GO:0004315">
    <property type="term" value="F:3-oxoacyl-[acyl-carrier-protein] synthase activity"/>
    <property type="evidence" value="ECO:0007669"/>
    <property type="project" value="InterPro"/>
</dbReference>
<evidence type="ECO:0000256" key="7">
    <source>
        <dbReference type="ARBA" id="ARBA00023268"/>
    </source>
</evidence>
<evidence type="ECO:0000256" key="5">
    <source>
        <dbReference type="ARBA" id="ARBA00023098"/>
    </source>
</evidence>
<proteinExistence type="inferred from homology"/>
<evidence type="ECO:0000256" key="1">
    <source>
        <dbReference type="ARBA" id="ARBA00008642"/>
    </source>
</evidence>
<name>A0A939D7R8_CLOAM</name>
<dbReference type="GO" id="GO:0033818">
    <property type="term" value="F:beta-ketoacyl-acyl-carrier-protein synthase III activity"/>
    <property type="evidence" value="ECO:0007669"/>
    <property type="project" value="UniProtKB-UniRule"/>
</dbReference>
<dbReference type="NCBIfam" id="TIGR00747">
    <property type="entry name" value="fabH"/>
    <property type="match status" value="1"/>
</dbReference>
<comment type="pathway">
    <text evidence="9">Lipid metabolism; fatty acid biosynthesis.</text>
</comment>
<evidence type="ECO:0000256" key="4">
    <source>
        <dbReference type="ARBA" id="ARBA00022832"/>
    </source>
</evidence>
<dbReference type="GO" id="GO:0006633">
    <property type="term" value="P:fatty acid biosynthetic process"/>
    <property type="evidence" value="ECO:0007669"/>
    <property type="project" value="UniProtKB-UniRule"/>
</dbReference>
<evidence type="ECO:0000259" key="10">
    <source>
        <dbReference type="Pfam" id="PF08541"/>
    </source>
</evidence>
<comment type="function">
    <text evidence="9">Catalyzes the condensation reaction of fatty acid synthesis by the addition to an acyl acceptor of two carbons from malonyl-ACP. Catalyzes the first condensation reaction which initiates fatty acid synthesis and may therefore play a role in governing the total rate of fatty acid production. Possesses both acetoacetyl-ACP synthase and acetyl transacylase activities. Its substrate specificity determines the biosynthesis of branched-chain and/or straight-chain of fatty acids.</text>
</comment>
<feature type="domain" description="Beta-ketoacyl-[acyl-carrier-protein] synthase III N-terminal" evidence="11">
    <location>
        <begin position="103"/>
        <end position="188"/>
    </location>
</feature>
<comment type="similarity">
    <text evidence="1 9">Belongs to the thiolase-like superfamily. FabH family.</text>
</comment>
<keyword evidence="5 9" id="KW-0443">Lipid metabolism</keyword>
<keyword evidence="9" id="KW-0963">Cytoplasm</keyword>
<dbReference type="GO" id="GO:0005737">
    <property type="term" value="C:cytoplasm"/>
    <property type="evidence" value="ECO:0007669"/>
    <property type="project" value="UniProtKB-SubCell"/>
</dbReference>
<keyword evidence="13" id="KW-1185">Reference proteome</keyword>
<evidence type="ECO:0000256" key="9">
    <source>
        <dbReference type="HAMAP-Rule" id="MF_01815"/>
    </source>
</evidence>
<dbReference type="Pfam" id="PF08545">
    <property type="entry name" value="ACP_syn_III"/>
    <property type="match status" value="1"/>
</dbReference>
<dbReference type="PANTHER" id="PTHR43091:SF1">
    <property type="entry name" value="BETA-KETOACYL-[ACYL-CARRIER-PROTEIN] SYNTHASE III, CHLOROPLASTIC"/>
    <property type="match status" value="1"/>
</dbReference>
<sequence>MGIAIRNTGKALPKLIVKNDDIARFVDTNDEWIVSRTGIKERNISTEESALDLATAAARVALEGVDYNSIDLVIVATVTPDKIVPSMGALVKRKLGLPNAVAYDINTACSGFIYGMWMAEALMRNGRDVQNGGTRTNIINRALVIGVERLSRIVDWTDRSTCIIFGDGAGCALLEYDEHKTGIISSFVKNYDDVTDSLTCGMEYLKTPFTNEETDNPEKQALSMNGNQVFKFAVNAIGEVMETALAYAGLTPEDITYYVPHQANLRIITAAAKKFKQPMEKFQVTIGETGNVSAASVPMALYDTMQSGEIKKGDKIMLMGFGGGLSAGAVIFEV</sequence>
<dbReference type="HAMAP" id="MF_01815">
    <property type="entry name" value="FabH"/>
    <property type="match status" value="1"/>
</dbReference>
<keyword evidence="2 9" id="KW-0444">Lipid biosynthesis</keyword>
<dbReference type="EC" id="2.3.1.180" evidence="9"/>
<comment type="subunit">
    <text evidence="9">Homodimer.</text>
</comment>
<feature type="active site" evidence="9">
    <location>
        <position position="261"/>
    </location>
</feature>
<evidence type="ECO:0000256" key="3">
    <source>
        <dbReference type="ARBA" id="ARBA00022679"/>
    </source>
</evidence>
<dbReference type="InterPro" id="IPR013747">
    <property type="entry name" value="ACP_syn_III_C"/>
</dbReference>
<keyword evidence="8 9" id="KW-0012">Acyltransferase</keyword>
<evidence type="ECO:0000256" key="8">
    <source>
        <dbReference type="ARBA" id="ARBA00023315"/>
    </source>
</evidence>
<protein>
    <recommendedName>
        <fullName evidence="9">Beta-ketoacyl-[acyl-carrier-protein] synthase III</fullName>
        <shortName evidence="9">Beta-ketoacyl-ACP synthase III</shortName>
        <shortName evidence="9">KAS III</shortName>
        <ecNumber evidence="9">2.3.1.180</ecNumber>
    </recommendedName>
    <alternativeName>
        <fullName evidence="9">3-oxoacyl-[acyl-carrier-protein] synthase 3</fullName>
    </alternativeName>
    <alternativeName>
        <fullName evidence="9">3-oxoacyl-[acyl-carrier-protein] synthase III</fullName>
    </alternativeName>
</protein>
<dbReference type="InterPro" id="IPR013751">
    <property type="entry name" value="ACP_syn_III_N"/>
</dbReference>
<comment type="subcellular location">
    <subcellularLocation>
        <location evidence="9">Cytoplasm</location>
    </subcellularLocation>
</comment>
<feature type="active site" evidence="9">
    <location>
        <position position="109"/>
    </location>
</feature>
<dbReference type="InterPro" id="IPR004655">
    <property type="entry name" value="FabH"/>
</dbReference>
<dbReference type="CDD" id="cd00830">
    <property type="entry name" value="KAS_III"/>
    <property type="match status" value="1"/>
</dbReference>
<keyword evidence="4 9" id="KW-0276">Fatty acid metabolism</keyword>
<feature type="region of interest" description="ACP-binding" evidence="9">
    <location>
        <begin position="262"/>
        <end position="266"/>
    </location>
</feature>
<evidence type="ECO:0000259" key="11">
    <source>
        <dbReference type="Pfam" id="PF08545"/>
    </source>
</evidence>
<dbReference type="AlphaFoldDB" id="A0A939D7R8"/>